<evidence type="ECO:0000313" key="12">
    <source>
        <dbReference type="EMBL" id="RAK58433.1"/>
    </source>
</evidence>
<evidence type="ECO:0000256" key="6">
    <source>
        <dbReference type="ARBA" id="ARBA00022833"/>
    </source>
</evidence>
<dbReference type="InterPro" id="IPR011249">
    <property type="entry name" value="Metalloenz_LuxS/M16"/>
</dbReference>
<organism evidence="12 13">
    <name type="scientific">Phenylobacterium hankyongense</name>
    <dbReference type="NCBI Taxonomy" id="1813876"/>
    <lineage>
        <taxon>Bacteria</taxon>
        <taxon>Pseudomonadati</taxon>
        <taxon>Pseudomonadota</taxon>
        <taxon>Alphaproteobacteria</taxon>
        <taxon>Caulobacterales</taxon>
        <taxon>Caulobacteraceae</taxon>
        <taxon>Phenylobacterium</taxon>
    </lineage>
</organism>
<evidence type="ECO:0000256" key="3">
    <source>
        <dbReference type="ARBA" id="ARBA00022670"/>
    </source>
</evidence>
<keyword evidence="6" id="KW-0862">Zinc</keyword>
<name>A0A328ATK8_9CAUL</name>
<feature type="signal peptide" evidence="9">
    <location>
        <begin position="1"/>
        <end position="27"/>
    </location>
</feature>
<comment type="similarity">
    <text evidence="2 8">Belongs to the peptidase M16 family.</text>
</comment>
<dbReference type="GO" id="GO:0006508">
    <property type="term" value="P:proteolysis"/>
    <property type="evidence" value="ECO:0007669"/>
    <property type="project" value="UniProtKB-KW"/>
</dbReference>
<dbReference type="InterPro" id="IPR011765">
    <property type="entry name" value="Pept_M16_N"/>
</dbReference>
<keyword evidence="7" id="KW-0482">Metalloprotease</keyword>
<gene>
    <name evidence="12" type="ORF">DJ021_00780</name>
</gene>
<feature type="domain" description="Peptidase M16 C-terminal" evidence="11">
    <location>
        <begin position="236"/>
        <end position="411"/>
    </location>
</feature>
<evidence type="ECO:0000313" key="13">
    <source>
        <dbReference type="Proteomes" id="UP000249842"/>
    </source>
</evidence>
<evidence type="ECO:0000256" key="9">
    <source>
        <dbReference type="SAM" id="SignalP"/>
    </source>
</evidence>
<comment type="cofactor">
    <cofactor evidence="1">
        <name>Zn(2+)</name>
        <dbReference type="ChEBI" id="CHEBI:29105"/>
    </cofactor>
</comment>
<keyword evidence="13" id="KW-1185">Reference proteome</keyword>
<dbReference type="InterPro" id="IPR050626">
    <property type="entry name" value="Peptidase_M16"/>
</dbReference>
<dbReference type="PROSITE" id="PS00143">
    <property type="entry name" value="INSULINASE"/>
    <property type="match status" value="1"/>
</dbReference>
<feature type="domain" description="Peptidase M16 N-terminal" evidence="10">
    <location>
        <begin position="81"/>
        <end position="195"/>
    </location>
</feature>
<evidence type="ECO:0000259" key="10">
    <source>
        <dbReference type="Pfam" id="PF00675"/>
    </source>
</evidence>
<dbReference type="PANTHER" id="PTHR43690:SF17">
    <property type="entry name" value="PROTEIN YHJJ"/>
    <property type="match status" value="1"/>
</dbReference>
<dbReference type="InterPro" id="IPR001431">
    <property type="entry name" value="Pept_M16_Zn_BS"/>
</dbReference>
<evidence type="ECO:0000256" key="2">
    <source>
        <dbReference type="ARBA" id="ARBA00007261"/>
    </source>
</evidence>
<dbReference type="GO" id="GO:0004222">
    <property type="term" value="F:metalloendopeptidase activity"/>
    <property type="evidence" value="ECO:0007669"/>
    <property type="project" value="InterPro"/>
</dbReference>
<dbReference type="SUPFAM" id="SSF63411">
    <property type="entry name" value="LuxS/MPP-like metallohydrolase"/>
    <property type="match status" value="3"/>
</dbReference>
<keyword evidence="9" id="KW-0732">Signal</keyword>
<dbReference type="AlphaFoldDB" id="A0A328ATK8"/>
<evidence type="ECO:0000256" key="5">
    <source>
        <dbReference type="ARBA" id="ARBA00022801"/>
    </source>
</evidence>
<comment type="caution">
    <text evidence="12">The sequence shown here is derived from an EMBL/GenBank/DDBJ whole genome shotgun (WGS) entry which is preliminary data.</text>
</comment>
<dbReference type="Pfam" id="PF05193">
    <property type="entry name" value="Peptidase_M16_C"/>
    <property type="match status" value="2"/>
</dbReference>
<dbReference type="Pfam" id="PF00675">
    <property type="entry name" value="Peptidase_M16"/>
    <property type="match status" value="1"/>
</dbReference>
<dbReference type="PANTHER" id="PTHR43690">
    <property type="entry name" value="NARDILYSIN"/>
    <property type="match status" value="1"/>
</dbReference>
<accession>A0A328ATK8</accession>
<evidence type="ECO:0000256" key="4">
    <source>
        <dbReference type="ARBA" id="ARBA00022723"/>
    </source>
</evidence>
<feature type="chain" id="PRO_5016301722" evidence="9">
    <location>
        <begin position="28"/>
        <end position="970"/>
    </location>
</feature>
<protein>
    <submittedName>
        <fullName evidence="12">Insulinase family protein</fullName>
    </submittedName>
</protein>
<keyword evidence="5" id="KW-0378">Hydrolase</keyword>
<proteinExistence type="inferred from homology"/>
<dbReference type="RefSeq" id="WP_111455705.1">
    <property type="nucleotide sequence ID" value="NZ_QFYP01000001.1"/>
</dbReference>
<dbReference type="Proteomes" id="UP000249842">
    <property type="component" value="Unassembled WGS sequence"/>
</dbReference>
<dbReference type="InterPro" id="IPR007863">
    <property type="entry name" value="Peptidase_M16_C"/>
</dbReference>
<feature type="domain" description="Peptidase M16 C-terminal" evidence="11">
    <location>
        <begin position="724"/>
        <end position="887"/>
    </location>
</feature>
<sequence length="970" mass="104723">MTRTLRASLALAATISLLSPGLAPAFAQTHPAAAAEAAPLKLAPGQWPQALSDLKADPDTRFGALPNGMRYAIRKQSIPPGQAAVRLWFDAGSLEETDPQQGLAHFLEHMAFNGSKAVPEGDMVKILERLGLAFGADTNASTNFGQTIYQLDLPRTNDETVDTSLMLLREAAGNLTIAQPAMDRERGVVLSEERARDTPSYRIYKQRLAFLLPGQRLPTRYPIGQVDVLKTAPASRIVDFYHHYYRPDRAVLVAVGDFDPAVMEAKIKARFGDWKAVGPVGPEPDLGRVKPRGTEAKLVIEPGAPLSLQLAWVSPPDLAPDTVAKRRRDVVEQLGFAVLNRRFSAIARSAEPPFLGAGAYKGDQEHSAEVTMVGVSAEPGKWRPALAAAEQEERRAAQYGVRQDELDREIEEIRAMLKAAVAGAATRRQADLANEIVGSLDDKEVVTNPAEDLALFDAAVKGLRADEVSAALKAAFAGSGPLLFMASPLPVEGGDQALLAELTASQKVAVTAPAAPAQVAWPYESFGSPGKVAETKGVADLGATFVRFENGVRLTVKPTKFRDDEVLVRVNVGDGLEDLPSDRQSASWASGAFIEGGLKKISNEDMERVLAAKVFGARFGITDDAFVLSGSTRTGDLPTQMQVLAAYLAEPGWRPQAFQRLKAAGKTIHDQYESTDSGVLSRDLGGLIHRGDRRWTFPSREEIADARPDDLQAQIVPNLANGPVEVVVVGDVTVEQATQAVARTFGALPARPAPKPVPATQRQVGFPAGVAQPVVLTHKGRADQAIGYIAWPTTDYWTNPQRARDTAVLGEVMRIRLTEQLREAEGATYSPSVGYSHSLVWSGWGYLASSVEVPPEKLPQFFSDVDKIVADLKTKEVSADELARAKKPRLETIQRAQVTNQYWLSELSGAQADPRRLDSIREVIPGTAKVTPADVKRAAETFLKDDKAYKVIVRPQAKLVEAGADKAAAH</sequence>
<keyword evidence="4" id="KW-0479">Metal-binding</keyword>
<dbReference type="Gene3D" id="3.30.830.10">
    <property type="entry name" value="Metalloenzyme, LuxS/M16 peptidase-like"/>
    <property type="match status" value="4"/>
</dbReference>
<dbReference type="GO" id="GO:0046872">
    <property type="term" value="F:metal ion binding"/>
    <property type="evidence" value="ECO:0007669"/>
    <property type="project" value="UniProtKB-KW"/>
</dbReference>
<dbReference type="EMBL" id="QFYP01000001">
    <property type="protein sequence ID" value="RAK58433.1"/>
    <property type="molecule type" value="Genomic_DNA"/>
</dbReference>
<evidence type="ECO:0000259" key="11">
    <source>
        <dbReference type="Pfam" id="PF05193"/>
    </source>
</evidence>
<dbReference type="OrthoDB" id="9811314at2"/>
<evidence type="ECO:0000256" key="8">
    <source>
        <dbReference type="RuleBase" id="RU004447"/>
    </source>
</evidence>
<keyword evidence="3" id="KW-0645">Protease</keyword>
<evidence type="ECO:0000256" key="7">
    <source>
        <dbReference type="ARBA" id="ARBA00023049"/>
    </source>
</evidence>
<evidence type="ECO:0000256" key="1">
    <source>
        <dbReference type="ARBA" id="ARBA00001947"/>
    </source>
</evidence>
<reference evidence="13" key="1">
    <citation type="submission" date="2018-05" db="EMBL/GenBank/DDBJ databases">
        <authorList>
            <person name="Li X."/>
        </authorList>
    </citation>
    <scope>NUCLEOTIDE SEQUENCE [LARGE SCALE GENOMIC DNA]</scope>
    <source>
        <strain evidence="13">HKS-05</strain>
    </source>
</reference>